<proteinExistence type="inferred from homology"/>
<evidence type="ECO:0000256" key="4">
    <source>
        <dbReference type="ARBA" id="ARBA00022692"/>
    </source>
</evidence>
<dbReference type="PROSITE" id="PS51794">
    <property type="entry name" value="DAC"/>
    <property type="match status" value="1"/>
</dbReference>
<dbReference type="GO" id="GO:0005524">
    <property type="term" value="F:ATP binding"/>
    <property type="evidence" value="ECO:0007669"/>
    <property type="project" value="UniProtKB-UniRule"/>
</dbReference>
<keyword evidence="7 10" id="KW-0067">ATP-binding</keyword>
<dbReference type="PANTHER" id="PTHR34185">
    <property type="entry name" value="DIADENYLATE CYCLASE"/>
    <property type="match status" value="1"/>
</dbReference>
<keyword evidence="3 10" id="KW-0808">Transferase</keyword>
<reference evidence="12" key="1">
    <citation type="journal article" date="2020" name="mSystems">
        <title>Genome- and Community-Level Interaction Insights into Carbon Utilization and Element Cycling Functions of Hydrothermarchaeota in Hydrothermal Sediment.</title>
        <authorList>
            <person name="Zhou Z."/>
            <person name="Liu Y."/>
            <person name="Xu W."/>
            <person name="Pan J."/>
            <person name="Luo Z.H."/>
            <person name="Li M."/>
        </authorList>
    </citation>
    <scope>NUCLEOTIDE SEQUENCE [LARGE SCALE GENOMIC DNA]</scope>
    <source>
        <strain evidence="12">SpSt-548</strain>
    </source>
</reference>
<evidence type="ECO:0000256" key="6">
    <source>
        <dbReference type="ARBA" id="ARBA00022741"/>
    </source>
</evidence>
<dbReference type="InterPro" id="IPR014046">
    <property type="entry name" value="C-di-AMP_synthase"/>
</dbReference>
<dbReference type="InterPro" id="IPR050338">
    <property type="entry name" value="DisA"/>
</dbReference>
<comment type="caution">
    <text evidence="12">The sequence shown here is derived from an EMBL/GenBank/DDBJ whole genome shotgun (WGS) entry which is preliminary data.</text>
</comment>
<dbReference type="InterPro" id="IPR034701">
    <property type="entry name" value="CdaA"/>
</dbReference>
<gene>
    <name evidence="10" type="primary">dacA</name>
    <name evidence="12" type="ORF">ENT08_05195</name>
</gene>
<evidence type="ECO:0000256" key="9">
    <source>
        <dbReference type="ARBA" id="ARBA00023136"/>
    </source>
</evidence>
<organism evidence="12">
    <name type="scientific">Desulfobacca acetoxidans</name>
    <dbReference type="NCBI Taxonomy" id="60893"/>
    <lineage>
        <taxon>Bacteria</taxon>
        <taxon>Pseudomonadati</taxon>
        <taxon>Thermodesulfobacteriota</taxon>
        <taxon>Desulfobaccia</taxon>
        <taxon>Desulfobaccales</taxon>
        <taxon>Desulfobaccaceae</taxon>
        <taxon>Desulfobacca</taxon>
    </lineage>
</organism>
<keyword evidence="9 10" id="KW-0472">Membrane</keyword>
<dbReference type="GO" id="GO:0106408">
    <property type="term" value="F:diadenylate cyclase activity"/>
    <property type="evidence" value="ECO:0007669"/>
    <property type="project" value="UniProtKB-EC"/>
</dbReference>
<dbReference type="AlphaFoldDB" id="A0A7V4G848"/>
<name>A0A7V4G848_9BACT</name>
<dbReference type="EC" id="2.7.7.85" evidence="10"/>
<keyword evidence="4 10" id="KW-0812">Transmembrane</keyword>
<comment type="similarity">
    <text evidence="10">Belongs to the adenylate cyclase family. DacA/CdaA subfamily.</text>
</comment>
<evidence type="ECO:0000259" key="11">
    <source>
        <dbReference type="PROSITE" id="PS51794"/>
    </source>
</evidence>
<feature type="transmembrane region" description="Helical" evidence="10">
    <location>
        <begin position="68"/>
        <end position="84"/>
    </location>
</feature>
<evidence type="ECO:0000256" key="3">
    <source>
        <dbReference type="ARBA" id="ARBA00022679"/>
    </source>
</evidence>
<dbReference type="Gene3D" id="3.40.1700.10">
    <property type="entry name" value="DNA integrity scanning protein, DisA, N-terminal domain"/>
    <property type="match status" value="1"/>
</dbReference>
<dbReference type="SUPFAM" id="SSF143597">
    <property type="entry name" value="YojJ-like"/>
    <property type="match status" value="1"/>
</dbReference>
<comment type="caution">
    <text evidence="10">Lacks conserved residue(s) required for the propagation of feature annotation.</text>
</comment>
<feature type="domain" description="DAC" evidence="11">
    <location>
        <begin position="81"/>
        <end position="236"/>
    </location>
</feature>
<dbReference type="GO" id="GO:0006171">
    <property type="term" value="P:cAMP biosynthetic process"/>
    <property type="evidence" value="ECO:0007669"/>
    <property type="project" value="InterPro"/>
</dbReference>
<keyword evidence="6 10" id="KW-0547">Nucleotide-binding</keyword>
<evidence type="ECO:0000313" key="12">
    <source>
        <dbReference type="EMBL" id="HGS05122.1"/>
    </source>
</evidence>
<keyword evidence="2 10" id="KW-1003">Cell membrane</keyword>
<evidence type="ECO:0000256" key="5">
    <source>
        <dbReference type="ARBA" id="ARBA00022695"/>
    </source>
</evidence>
<keyword evidence="8 10" id="KW-1133">Transmembrane helix</keyword>
<protein>
    <recommendedName>
        <fullName evidence="10">Diadenylate cyclase</fullName>
        <shortName evidence="10">DAC</shortName>
        <ecNumber evidence="10">2.7.7.85</ecNumber>
    </recommendedName>
    <alternativeName>
        <fullName evidence="10">Cyclic-di-AMP synthase</fullName>
        <shortName evidence="10">c-di-AMP synthase</shortName>
    </alternativeName>
</protein>
<dbReference type="HAMAP" id="MF_01499">
    <property type="entry name" value="DacA"/>
    <property type="match status" value="1"/>
</dbReference>
<dbReference type="PIRSF" id="PIRSF004793">
    <property type="entry name" value="UCP004793"/>
    <property type="match status" value="1"/>
</dbReference>
<dbReference type="Pfam" id="PF19293">
    <property type="entry name" value="CdaA_N"/>
    <property type="match status" value="1"/>
</dbReference>
<sequence length="267" mass="29772">MLSQFLSNLRWQDALDIILVAVIIYQIFLILRGTQAIWVLAGLFLIFLSYLGARTLELLTLEWLLDSVMKSFFLIIIILFQADIRRVLSRIGRRALAPPGGSAPETTEEICEAAETLANHRIGGLIVFERQVGLSDYLEGSIRLDALVTWELLVSLFWPHNPTHDGAVIIQGDRILAAGCLLPLSKSQDLDPTLGTRHRAAVGLTENTDALALVISETNGHISLARGGKLKQNLSRLQLRQELQELMDSSERKGSWFARLARFFGTQ</sequence>
<dbReference type="InterPro" id="IPR045585">
    <property type="entry name" value="CdaA_N"/>
</dbReference>
<evidence type="ECO:0000256" key="1">
    <source>
        <dbReference type="ARBA" id="ARBA00000877"/>
    </source>
</evidence>
<feature type="transmembrane region" description="Helical" evidence="10">
    <location>
        <begin position="38"/>
        <end position="56"/>
    </location>
</feature>
<dbReference type="EMBL" id="DSXI01000309">
    <property type="protein sequence ID" value="HGS05122.1"/>
    <property type="molecule type" value="Genomic_DNA"/>
</dbReference>
<evidence type="ECO:0000256" key="2">
    <source>
        <dbReference type="ARBA" id="ARBA00022475"/>
    </source>
</evidence>
<evidence type="ECO:0000256" key="8">
    <source>
        <dbReference type="ARBA" id="ARBA00022989"/>
    </source>
</evidence>
<accession>A0A7V4G848</accession>
<dbReference type="PANTHER" id="PTHR34185:SF1">
    <property type="entry name" value="DIADENYLATE CYCLASE"/>
    <property type="match status" value="1"/>
</dbReference>
<dbReference type="NCBIfam" id="TIGR00159">
    <property type="entry name" value="diadenylate cyclase CdaA"/>
    <property type="match status" value="1"/>
</dbReference>
<evidence type="ECO:0000256" key="10">
    <source>
        <dbReference type="HAMAP-Rule" id="MF_01499"/>
    </source>
</evidence>
<dbReference type="Pfam" id="PF02457">
    <property type="entry name" value="DAC"/>
    <property type="match status" value="1"/>
</dbReference>
<comment type="function">
    <text evidence="10">Catalyzes the condensation of 2 ATP molecules into cyclic di-AMP (c-di-AMP), a second messenger used to regulate differing processes in different bacteria.</text>
</comment>
<dbReference type="InterPro" id="IPR036888">
    <property type="entry name" value="DNA_integrity_DisA_N_sf"/>
</dbReference>
<dbReference type="GO" id="GO:0004016">
    <property type="term" value="F:adenylate cyclase activity"/>
    <property type="evidence" value="ECO:0007669"/>
    <property type="project" value="UniProtKB-UniRule"/>
</dbReference>
<keyword evidence="5 10" id="KW-0548">Nucleotidyltransferase</keyword>
<evidence type="ECO:0000256" key="7">
    <source>
        <dbReference type="ARBA" id="ARBA00022840"/>
    </source>
</evidence>
<feature type="transmembrane region" description="Helical" evidence="10">
    <location>
        <begin position="14"/>
        <end position="31"/>
    </location>
</feature>
<comment type="subunit">
    <text evidence="10">Probably a homodimer.</text>
</comment>
<comment type="catalytic activity">
    <reaction evidence="1 10">
        <text>2 ATP = 3',3'-c-di-AMP + 2 diphosphate</text>
        <dbReference type="Rhea" id="RHEA:35655"/>
        <dbReference type="ChEBI" id="CHEBI:30616"/>
        <dbReference type="ChEBI" id="CHEBI:33019"/>
        <dbReference type="ChEBI" id="CHEBI:71500"/>
        <dbReference type="EC" id="2.7.7.85"/>
    </reaction>
</comment>
<dbReference type="InterPro" id="IPR003390">
    <property type="entry name" value="DNA_integrity_scan_DisA_N"/>
</dbReference>